<proteinExistence type="predicted"/>
<dbReference type="AlphaFoldDB" id="A0A4R6S8L1"/>
<comment type="caution">
    <text evidence="2">The sequence shown here is derived from an EMBL/GenBank/DDBJ whole genome shotgun (WGS) entry which is preliminary data.</text>
</comment>
<dbReference type="OrthoDB" id="277294at2"/>
<keyword evidence="3" id="KW-1185">Reference proteome</keyword>
<dbReference type="PANTHER" id="PTHR40279:SF3">
    <property type="entry name" value="4-AMINOBENZOATE SYNTHASE"/>
    <property type="match status" value="1"/>
</dbReference>
<dbReference type="SMART" id="SM01236">
    <property type="entry name" value="Haem_oxygenase_2"/>
    <property type="match status" value="1"/>
</dbReference>
<reference evidence="2 3" key="1">
    <citation type="submission" date="2019-03" db="EMBL/GenBank/DDBJ databases">
        <title>Genomic Encyclopedia of Type Strains, Phase IV (KMG-IV): sequencing the most valuable type-strain genomes for metagenomic binning, comparative biology and taxonomic classification.</title>
        <authorList>
            <person name="Goeker M."/>
        </authorList>
    </citation>
    <scope>NUCLEOTIDE SEQUENCE [LARGE SCALE GENOMIC DNA]</scope>
    <source>
        <strain evidence="2 3">DSM 45361</strain>
    </source>
</reference>
<protein>
    <submittedName>
        <fullName evidence="2">Heme oxygenase-like protein</fullName>
    </submittedName>
</protein>
<gene>
    <name evidence="2" type="ORF">EV186_105438</name>
</gene>
<organism evidence="2 3">
    <name type="scientific">Labedaea rhizosphaerae</name>
    <dbReference type="NCBI Taxonomy" id="598644"/>
    <lineage>
        <taxon>Bacteria</taxon>
        <taxon>Bacillati</taxon>
        <taxon>Actinomycetota</taxon>
        <taxon>Actinomycetes</taxon>
        <taxon>Pseudonocardiales</taxon>
        <taxon>Pseudonocardiaceae</taxon>
        <taxon>Labedaea</taxon>
    </lineage>
</organism>
<dbReference type="GO" id="GO:0016491">
    <property type="term" value="F:oxidoreductase activity"/>
    <property type="evidence" value="ECO:0007669"/>
    <property type="project" value="UniProtKB-KW"/>
</dbReference>
<dbReference type="InterPro" id="IPR039068">
    <property type="entry name" value="PqqC-like"/>
</dbReference>
<keyword evidence="1" id="KW-0560">Oxidoreductase</keyword>
<evidence type="ECO:0000256" key="1">
    <source>
        <dbReference type="ARBA" id="ARBA00023002"/>
    </source>
</evidence>
<dbReference type="RefSeq" id="WP_133852571.1">
    <property type="nucleotide sequence ID" value="NZ_SNXZ01000005.1"/>
</dbReference>
<dbReference type="Pfam" id="PF14518">
    <property type="entry name" value="Haem_oxygenas_2"/>
    <property type="match status" value="1"/>
</dbReference>
<dbReference type="PANTHER" id="PTHR40279">
    <property type="entry name" value="PQQC-LIKE PROTEIN"/>
    <property type="match status" value="1"/>
</dbReference>
<accession>A0A4R6S8L1</accession>
<dbReference type="Proteomes" id="UP000295444">
    <property type="component" value="Unassembled WGS sequence"/>
</dbReference>
<name>A0A4R6S8L1_LABRH</name>
<dbReference type="InterPro" id="IPR016084">
    <property type="entry name" value="Haem_Oase-like_multi-hlx"/>
</dbReference>
<dbReference type="Gene3D" id="1.20.910.10">
    <property type="entry name" value="Heme oxygenase-like"/>
    <property type="match status" value="1"/>
</dbReference>
<sequence>MTQMEVDPTTALDMAGLARAWGTGSSAESLELLDALAARADELIPLAFEQGDEAAELEAQRFLYEVFAHRILPPWSPHWRDYEHPTIVEAHRKVGDAWLAKDRATYGAGLEVPTSPKGFGEWAVEVCENHASGVTHPLFDFLAEKATYDQLVTFQAQETPFDIHFGDLVALLLPGIHGGRKIELSHNFWDEMGNGTLERTHRQLRLDMMTRVGIPGEAYLTDVDSYWVEELRMANMYFQTSSLRSLAPQSVGMLQATELVVPGRLDRQIEGWRRVGLTDKDMVYLLEHVVVDVEHAEGWLNHVIAPLAEERPDMLLEVGIGIMRRLDCALAVCDRAHRELASEQ</sequence>
<evidence type="ECO:0000313" key="3">
    <source>
        <dbReference type="Proteomes" id="UP000295444"/>
    </source>
</evidence>
<dbReference type="SUPFAM" id="SSF48613">
    <property type="entry name" value="Heme oxygenase-like"/>
    <property type="match status" value="1"/>
</dbReference>
<dbReference type="EMBL" id="SNXZ01000005">
    <property type="protein sequence ID" value="TDP95206.1"/>
    <property type="molecule type" value="Genomic_DNA"/>
</dbReference>
<evidence type="ECO:0000313" key="2">
    <source>
        <dbReference type="EMBL" id="TDP95206.1"/>
    </source>
</evidence>